<keyword evidence="1" id="KW-0328">Glycosyltransferase</keyword>
<dbReference type="PANTHER" id="PTHR11927">
    <property type="entry name" value="GALACTOSIDE 2-L-FUCOSYLTRANSFERASE"/>
    <property type="match status" value="1"/>
</dbReference>
<dbReference type="PANTHER" id="PTHR11927:SF9">
    <property type="entry name" value="L-FUCOSYLTRANSFERASE"/>
    <property type="match status" value="1"/>
</dbReference>
<dbReference type="Proteomes" id="UP000015361">
    <property type="component" value="Unassembled WGS sequence"/>
</dbReference>
<dbReference type="GO" id="GO:0016020">
    <property type="term" value="C:membrane"/>
    <property type="evidence" value="ECO:0007669"/>
    <property type="project" value="InterPro"/>
</dbReference>
<dbReference type="GO" id="GO:0008107">
    <property type="term" value="F:galactoside 2-alpha-L-fucosyltransferase activity"/>
    <property type="evidence" value="ECO:0007669"/>
    <property type="project" value="InterPro"/>
</dbReference>
<reference evidence="3 4" key="1">
    <citation type="journal article" date="2013" name="Appl. Environ. Microbiol.">
        <title>The Carbohydrate Metabolism Signature of Lactococcus lactis Strain A12 Reveals Its Sourdough Ecosystem Origin.</title>
        <authorList>
            <person name="Passerini D."/>
            <person name="Coddeville M."/>
            <person name="Le Bourgeois P."/>
            <person name="Loubiere P."/>
            <person name="Ritzenthaler P."/>
            <person name="Fontagne-Faucher C."/>
            <person name="Daveran-Mingot M.L."/>
            <person name="Cocaign-Bousquet M."/>
        </authorList>
    </citation>
    <scope>NUCLEOTIDE SEQUENCE [LARGE SCALE GENOMIC DNA]</scope>
    <source>
        <strain evidence="3 4">A12</strain>
    </source>
</reference>
<dbReference type="RefSeq" id="WP_021721801.1">
    <property type="nucleotide sequence ID" value="NZ_CBLU010000003.1"/>
</dbReference>
<evidence type="ECO:0000313" key="4">
    <source>
        <dbReference type="Proteomes" id="UP000015361"/>
    </source>
</evidence>
<gene>
    <name evidence="3" type="primary">llmg_2349</name>
    <name evidence="3" type="ORF">O9U_00275</name>
</gene>
<dbReference type="GO" id="GO:0005975">
    <property type="term" value="P:carbohydrate metabolic process"/>
    <property type="evidence" value="ECO:0007669"/>
    <property type="project" value="InterPro"/>
</dbReference>
<sequence>MKKIILNASGRLGNQLFQYAFAKKVQKRQGGDIIINFYDIEQKNKLYPNQNWEDGLTDFQTTYKKVSLNKIELVLKYFSVFQKFLILLNFFLVRTFLRRENIKSYENLKPISKKYTQFLLSKGLYIFPIISGAYKESNEDIAFLNGKYENEKYILEVAEELKRDIIPQYPVLEQNKDFYTRIKNSQSVCITIRRGDYLTSEHVKDFFQCDESYFLKGINVIKSKVENPVFFFFSDDLEYAKEFAETYLSAGDEYYIENPNNPIWEKVRIMSACKHFIISNSTFSWWVQFLGNYDGKIVVGPSSWFPKESSNIEDSLTQEAWIKI</sequence>
<dbReference type="EMBL" id="CBLU010000003">
    <property type="protein sequence ID" value="CDG03510.1"/>
    <property type="molecule type" value="Genomic_DNA"/>
</dbReference>
<dbReference type="CDD" id="cd11301">
    <property type="entry name" value="Fut1_Fut2_like"/>
    <property type="match status" value="1"/>
</dbReference>
<protein>
    <submittedName>
        <fullName evidence="3">Glycosyltransferase family 11</fullName>
    </submittedName>
</protein>
<name>S6EQ83_LACLL</name>
<organism evidence="3 4">
    <name type="scientific">Lactococcus lactis subsp. lactis A12</name>
    <dbReference type="NCBI Taxonomy" id="1137134"/>
    <lineage>
        <taxon>Bacteria</taxon>
        <taxon>Bacillati</taxon>
        <taxon>Bacillota</taxon>
        <taxon>Bacilli</taxon>
        <taxon>Lactobacillales</taxon>
        <taxon>Streptococcaceae</taxon>
        <taxon>Lactococcus</taxon>
    </lineage>
</organism>
<evidence type="ECO:0000256" key="1">
    <source>
        <dbReference type="ARBA" id="ARBA00022676"/>
    </source>
</evidence>
<keyword evidence="2" id="KW-0808">Transferase</keyword>
<evidence type="ECO:0000256" key="2">
    <source>
        <dbReference type="ARBA" id="ARBA00022679"/>
    </source>
</evidence>
<comment type="caution">
    <text evidence="3">The sequence shown here is derived from an EMBL/GenBank/DDBJ whole genome shotgun (WGS) entry which is preliminary data.</text>
</comment>
<dbReference type="Pfam" id="PF01531">
    <property type="entry name" value="Glyco_transf_11"/>
    <property type="match status" value="1"/>
</dbReference>
<accession>S6EQ83</accession>
<dbReference type="InterPro" id="IPR002516">
    <property type="entry name" value="Glyco_trans_11"/>
</dbReference>
<proteinExistence type="predicted"/>
<evidence type="ECO:0000313" key="3">
    <source>
        <dbReference type="EMBL" id="CDG03510.1"/>
    </source>
</evidence>
<dbReference type="AlphaFoldDB" id="S6EQ83"/>